<dbReference type="PANTHER" id="PTHR37183">
    <property type="entry name" value="PLANT THIONIN FAMILY PROTEIN"/>
    <property type="match status" value="1"/>
</dbReference>
<keyword evidence="2" id="KW-1185">Reference proteome</keyword>
<name>A0A5J5BVE6_9ASTE</name>
<evidence type="ECO:0000313" key="1">
    <source>
        <dbReference type="EMBL" id="KAA8545552.1"/>
    </source>
</evidence>
<dbReference type="AlphaFoldDB" id="A0A5J5BVE6"/>
<dbReference type="Proteomes" id="UP000325577">
    <property type="component" value="Linkage Group LG10"/>
</dbReference>
<organism evidence="1 2">
    <name type="scientific">Nyssa sinensis</name>
    <dbReference type="NCBI Taxonomy" id="561372"/>
    <lineage>
        <taxon>Eukaryota</taxon>
        <taxon>Viridiplantae</taxon>
        <taxon>Streptophyta</taxon>
        <taxon>Embryophyta</taxon>
        <taxon>Tracheophyta</taxon>
        <taxon>Spermatophyta</taxon>
        <taxon>Magnoliopsida</taxon>
        <taxon>eudicotyledons</taxon>
        <taxon>Gunneridae</taxon>
        <taxon>Pentapetalae</taxon>
        <taxon>asterids</taxon>
        <taxon>Cornales</taxon>
        <taxon>Nyssaceae</taxon>
        <taxon>Nyssa</taxon>
    </lineage>
</organism>
<dbReference type="OrthoDB" id="1933690at2759"/>
<sequence length="90" mass="10132">MEKKVTPPVSNRSGIEKETMMMMKKMIAFALILFVISSLNMDGVECQIDCYDSCSTGCVAYFGDPRRMQRCDRKCQIQCAPGNSFTFSLP</sequence>
<dbReference type="PANTHER" id="PTHR37183:SF1">
    <property type="entry name" value="PLANT THIONIN FAMILY PROTEIN"/>
    <property type="match status" value="1"/>
</dbReference>
<proteinExistence type="predicted"/>
<protein>
    <submittedName>
        <fullName evidence="1">Uncharacterized protein</fullName>
    </submittedName>
</protein>
<evidence type="ECO:0000313" key="2">
    <source>
        <dbReference type="Proteomes" id="UP000325577"/>
    </source>
</evidence>
<dbReference type="EMBL" id="CM018033">
    <property type="protein sequence ID" value="KAA8545552.1"/>
    <property type="molecule type" value="Genomic_DNA"/>
</dbReference>
<reference evidence="1 2" key="1">
    <citation type="submission" date="2019-09" db="EMBL/GenBank/DDBJ databases">
        <title>A chromosome-level genome assembly of the Chinese tupelo Nyssa sinensis.</title>
        <authorList>
            <person name="Yang X."/>
            <person name="Kang M."/>
            <person name="Yang Y."/>
            <person name="Xiong H."/>
            <person name="Wang M."/>
            <person name="Zhang Z."/>
            <person name="Wang Z."/>
            <person name="Wu H."/>
            <person name="Ma T."/>
            <person name="Liu J."/>
            <person name="Xi Z."/>
        </authorList>
    </citation>
    <scope>NUCLEOTIDE SEQUENCE [LARGE SCALE GENOMIC DNA]</scope>
    <source>
        <strain evidence="1">J267</strain>
        <tissue evidence="1">Leaf</tissue>
    </source>
</reference>
<accession>A0A5J5BVE6</accession>
<gene>
    <name evidence="1" type="ORF">F0562_020336</name>
</gene>